<keyword evidence="6" id="KW-1185">Reference proteome</keyword>
<dbReference type="SUPFAM" id="SSF50978">
    <property type="entry name" value="WD40 repeat-like"/>
    <property type="match status" value="1"/>
</dbReference>
<protein>
    <recommendedName>
        <fullName evidence="4">Ribosome biogenesis protein NSA1</fullName>
    </recommendedName>
</protein>
<dbReference type="AlphaFoldDB" id="A0A369JHG7"/>
<dbReference type="FunCoup" id="A0A369JHG7">
    <property type="interactions" value="264"/>
</dbReference>
<dbReference type="GO" id="GO:0005730">
    <property type="term" value="C:nucleolus"/>
    <property type="evidence" value="ECO:0007669"/>
    <property type="project" value="InterPro"/>
</dbReference>
<gene>
    <name evidence="5" type="primary">WDR74</name>
    <name evidence="5" type="ORF">Hypma_011556</name>
</gene>
<dbReference type="GO" id="GO:0042273">
    <property type="term" value="P:ribosomal large subunit biogenesis"/>
    <property type="evidence" value="ECO:0007669"/>
    <property type="project" value="InterPro"/>
</dbReference>
<evidence type="ECO:0000256" key="1">
    <source>
        <dbReference type="ARBA" id="ARBA00002889"/>
    </source>
</evidence>
<evidence type="ECO:0000256" key="3">
    <source>
        <dbReference type="ARBA" id="ARBA00011187"/>
    </source>
</evidence>
<dbReference type="GO" id="GO:0030687">
    <property type="term" value="C:preribosome, large subunit precursor"/>
    <property type="evidence" value="ECO:0007669"/>
    <property type="project" value="TreeGrafter"/>
</dbReference>
<evidence type="ECO:0000256" key="2">
    <source>
        <dbReference type="ARBA" id="ARBA00007861"/>
    </source>
</evidence>
<reference evidence="5" key="1">
    <citation type="submission" date="2018-04" db="EMBL/GenBank/DDBJ databases">
        <title>Whole genome sequencing of Hypsizygus marmoreus.</title>
        <authorList>
            <person name="Choi I.-G."/>
            <person name="Min B."/>
            <person name="Kim J.-G."/>
            <person name="Kim S."/>
            <person name="Oh Y.-L."/>
            <person name="Kong W.-S."/>
            <person name="Park H."/>
            <person name="Jeong J."/>
            <person name="Song E.-S."/>
        </authorList>
    </citation>
    <scope>NUCLEOTIDE SEQUENCE [LARGE SCALE GENOMIC DNA]</scope>
    <source>
        <strain evidence="5">51987-8</strain>
    </source>
</reference>
<comment type="function">
    <text evidence="1">Involved in the biogenesis of the 60S ribosomal subunit.</text>
</comment>
<proteinExistence type="inferred from homology"/>
<evidence type="ECO:0000313" key="6">
    <source>
        <dbReference type="Proteomes" id="UP000076154"/>
    </source>
</evidence>
<accession>A0A369JHG7</accession>
<comment type="subunit">
    <text evidence="3">Component of the pre-66S ribosomal particle.</text>
</comment>
<sequence>MHRFLTGDELGNIKTLRYSPDAPADASRTTTATLYSGNSNSVTVLAVDPQAGGSKFVQALPSVAAGFSDGSASAFTLTDGDELKKVHDWRETRMRKEQRYIGLAVSEKRVFSCTSNGALRLTPLNTEDQTASPILSSLPTRLYDWRMSFNQETFAYGGDEVDLSLWDTDRAFSPRIQQDELSPASGSKKRKRNDALFPGEIWRAKNVDNDNLGLRQPVRITALTFLSSSSITHHLAAGTQLGDVRRYDTRTARRPVANWKIGKVGGIKTVEKGMSEHELFVSDHGYNLFAVDLRNGSIIYGYKGLSGAVSSIAPSPSVLGSASLDRFARIHSTFPPPLQAGHRQERKGEVLEKVFLKSTPTVIVWDQVVTPTTGPMAAAEEDDIWETMENIEDDQG</sequence>
<dbReference type="PANTHER" id="PTHR16038">
    <property type="entry name" value="NOP SEVEN ASSOCIATED PROTEIN 1"/>
    <property type="match status" value="1"/>
</dbReference>
<dbReference type="InterPro" id="IPR037379">
    <property type="entry name" value="WDR74/Nsa1"/>
</dbReference>
<dbReference type="OrthoDB" id="18388at2759"/>
<name>A0A369JHG7_HYPMA</name>
<dbReference type="InterPro" id="IPR015943">
    <property type="entry name" value="WD40/YVTN_repeat-like_dom_sf"/>
</dbReference>
<dbReference type="CDD" id="cd22857">
    <property type="entry name" value="WDR74"/>
    <property type="match status" value="1"/>
</dbReference>
<dbReference type="STRING" id="39966.A0A369JHG7"/>
<dbReference type="InParanoid" id="A0A369JHG7"/>
<dbReference type="InterPro" id="IPR036322">
    <property type="entry name" value="WD40_repeat_dom_sf"/>
</dbReference>
<comment type="similarity">
    <text evidence="2">Belongs to the NSA1 family.</text>
</comment>
<comment type="caution">
    <text evidence="5">The sequence shown here is derived from an EMBL/GenBank/DDBJ whole genome shotgun (WGS) entry which is preliminary data.</text>
</comment>
<evidence type="ECO:0000313" key="5">
    <source>
        <dbReference type="EMBL" id="RDB21318.1"/>
    </source>
</evidence>
<evidence type="ECO:0000256" key="4">
    <source>
        <dbReference type="ARBA" id="ARBA00014234"/>
    </source>
</evidence>
<dbReference type="PANTHER" id="PTHR16038:SF4">
    <property type="entry name" value="WD REPEAT-CONTAINING PROTEIN 74"/>
    <property type="match status" value="1"/>
</dbReference>
<organism evidence="5 6">
    <name type="scientific">Hypsizygus marmoreus</name>
    <name type="common">White beech mushroom</name>
    <name type="synonym">Agaricus marmoreus</name>
    <dbReference type="NCBI Taxonomy" id="39966"/>
    <lineage>
        <taxon>Eukaryota</taxon>
        <taxon>Fungi</taxon>
        <taxon>Dikarya</taxon>
        <taxon>Basidiomycota</taxon>
        <taxon>Agaricomycotina</taxon>
        <taxon>Agaricomycetes</taxon>
        <taxon>Agaricomycetidae</taxon>
        <taxon>Agaricales</taxon>
        <taxon>Tricholomatineae</taxon>
        <taxon>Lyophyllaceae</taxon>
        <taxon>Hypsizygus</taxon>
    </lineage>
</organism>
<dbReference type="Gene3D" id="2.130.10.10">
    <property type="entry name" value="YVTN repeat-like/Quinoprotein amine dehydrogenase"/>
    <property type="match status" value="2"/>
</dbReference>
<dbReference type="EMBL" id="LUEZ02000055">
    <property type="protein sequence ID" value="RDB21318.1"/>
    <property type="molecule type" value="Genomic_DNA"/>
</dbReference>
<dbReference type="Proteomes" id="UP000076154">
    <property type="component" value="Unassembled WGS sequence"/>
</dbReference>